<evidence type="ECO:0000256" key="1">
    <source>
        <dbReference type="ARBA" id="ARBA00005641"/>
    </source>
</evidence>
<dbReference type="PANTHER" id="PTHR34142">
    <property type="entry name" value="ENDO-BETA-1,4-GLUCANASE A"/>
    <property type="match status" value="1"/>
</dbReference>
<dbReference type="SUPFAM" id="SSF51445">
    <property type="entry name" value="(Trans)glycosidases"/>
    <property type="match status" value="1"/>
</dbReference>
<reference evidence="7" key="1">
    <citation type="submission" date="2022-11" db="UniProtKB">
        <authorList>
            <consortium name="WormBaseParasite"/>
        </authorList>
    </citation>
    <scope>IDENTIFICATION</scope>
</reference>
<dbReference type="Gene3D" id="3.20.20.80">
    <property type="entry name" value="Glycosidases"/>
    <property type="match status" value="1"/>
</dbReference>
<dbReference type="GO" id="GO:0000272">
    <property type="term" value="P:polysaccharide catabolic process"/>
    <property type="evidence" value="ECO:0007669"/>
    <property type="project" value="InterPro"/>
</dbReference>
<organism evidence="6 7">
    <name type="scientific">Acrobeloides nanus</name>
    <dbReference type="NCBI Taxonomy" id="290746"/>
    <lineage>
        <taxon>Eukaryota</taxon>
        <taxon>Metazoa</taxon>
        <taxon>Ecdysozoa</taxon>
        <taxon>Nematoda</taxon>
        <taxon>Chromadorea</taxon>
        <taxon>Rhabditida</taxon>
        <taxon>Tylenchina</taxon>
        <taxon>Cephalobomorpha</taxon>
        <taxon>Cephaloboidea</taxon>
        <taxon>Cephalobidae</taxon>
        <taxon>Acrobeloides</taxon>
    </lineage>
</organism>
<keyword evidence="3 4" id="KW-0326">Glycosidase</keyword>
<keyword evidence="6" id="KW-1185">Reference proteome</keyword>
<dbReference type="PANTHER" id="PTHR34142:SF1">
    <property type="entry name" value="GLYCOSIDE HYDROLASE FAMILY 5 DOMAIN-CONTAINING PROTEIN"/>
    <property type="match status" value="1"/>
</dbReference>
<dbReference type="Pfam" id="PF00150">
    <property type="entry name" value="Cellulase"/>
    <property type="match status" value="1"/>
</dbReference>
<dbReference type="InterPro" id="IPR001547">
    <property type="entry name" value="Glyco_hydro_5"/>
</dbReference>
<name>A0A914DVK3_9BILA</name>
<evidence type="ECO:0000256" key="3">
    <source>
        <dbReference type="ARBA" id="ARBA00023295"/>
    </source>
</evidence>
<dbReference type="PROSITE" id="PS00659">
    <property type="entry name" value="GLYCOSYL_HYDROL_F5"/>
    <property type="match status" value="1"/>
</dbReference>
<dbReference type="InterPro" id="IPR017853">
    <property type="entry name" value="GH"/>
</dbReference>
<dbReference type="Proteomes" id="UP000887540">
    <property type="component" value="Unplaced"/>
</dbReference>
<evidence type="ECO:0000259" key="5">
    <source>
        <dbReference type="Pfam" id="PF00150"/>
    </source>
</evidence>
<dbReference type="InterPro" id="IPR018087">
    <property type="entry name" value="Glyco_hydro_5_CS"/>
</dbReference>
<evidence type="ECO:0000313" key="7">
    <source>
        <dbReference type="WBParaSite" id="ACRNAN_scaffold4150.g17806.t1"/>
    </source>
</evidence>
<keyword evidence="2 4" id="KW-0378">Hydrolase</keyword>
<sequence>MSVEGTNSGYLYDPNTEYAKIKNVIELAIANGLYVIVDWHAFATHQTEAMNFFANISSVYGSYPHVLYELYNEPSWDLNWTQLASYHSAIINAIRAHDPDNIIVAATPRSDQDVDIAAAAPLNYTNIVYTMHYYTNLPNSNIQQAVKAINLGLPVFISEYGVCDANDQYYLSYFSWALTDCDSCLCALNNGATSSQVGNKTYWSESGNYINQKLRSTNQGIPCAAG</sequence>
<evidence type="ECO:0000256" key="4">
    <source>
        <dbReference type="RuleBase" id="RU361153"/>
    </source>
</evidence>
<evidence type="ECO:0000313" key="6">
    <source>
        <dbReference type="Proteomes" id="UP000887540"/>
    </source>
</evidence>
<dbReference type="GO" id="GO:0004553">
    <property type="term" value="F:hydrolase activity, hydrolyzing O-glycosyl compounds"/>
    <property type="evidence" value="ECO:0007669"/>
    <property type="project" value="InterPro"/>
</dbReference>
<proteinExistence type="inferred from homology"/>
<feature type="domain" description="Glycoside hydrolase family 5" evidence="5">
    <location>
        <begin position="7"/>
        <end position="189"/>
    </location>
</feature>
<evidence type="ECO:0000256" key="2">
    <source>
        <dbReference type="ARBA" id="ARBA00022801"/>
    </source>
</evidence>
<dbReference type="WBParaSite" id="ACRNAN_scaffold4150.g17806.t1">
    <property type="protein sequence ID" value="ACRNAN_scaffold4150.g17806.t1"/>
    <property type="gene ID" value="ACRNAN_scaffold4150.g17806"/>
</dbReference>
<comment type="similarity">
    <text evidence="1 4">Belongs to the glycosyl hydrolase 5 (cellulase A) family.</text>
</comment>
<dbReference type="AlphaFoldDB" id="A0A914DVK3"/>
<protein>
    <submittedName>
        <fullName evidence="7">Glycoside hydrolase family 5 domain-containing protein</fullName>
    </submittedName>
</protein>
<accession>A0A914DVK3</accession>